<gene>
    <name evidence="3" type="ORF">SAMN06269117_104107</name>
</gene>
<dbReference type="PANTHER" id="PTHR33121:SF71">
    <property type="entry name" value="OXYGEN SENSOR PROTEIN DOSP"/>
    <property type="match status" value="1"/>
</dbReference>
<dbReference type="GO" id="GO:0071111">
    <property type="term" value="F:cyclic-guanylate-specific phosphodiesterase activity"/>
    <property type="evidence" value="ECO:0007669"/>
    <property type="project" value="InterPro"/>
</dbReference>
<feature type="domain" description="EAL" evidence="2">
    <location>
        <begin position="410"/>
        <end position="653"/>
    </location>
</feature>
<dbReference type="PANTHER" id="PTHR33121">
    <property type="entry name" value="CYCLIC DI-GMP PHOSPHODIESTERASE PDEF"/>
    <property type="match status" value="1"/>
</dbReference>
<dbReference type="AlphaFoldDB" id="A0A521BC05"/>
<dbReference type="SUPFAM" id="SSF141868">
    <property type="entry name" value="EAL domain-like"/>
    <property type="match status" value="1"/>
</dbReference>
<keyword evidence="1" id="KW-0175">Coiled coil</keyword>
<dbReference type="InterPro" id="IPR035919">
    <property type="entry name" value="EAL_sf"/>
</dbReference>
<feature type="coiled-coil region" evidence="1">
    <location>
        <begin position="159"/>
        <end position="186"/>
    </location>
</feature>
<accession>A0A521BC05</accession>
<dbReference type="InterPro" id="IPR001633">
    <property type="entry name" value="EAL_dom"/>
</dbReference>
<evidence type="ECO:0000259" key="2">
    <source>
        <dbReference type="PROSITE" id="PS50883"/>
    </source>
</evidence>
<evidence type="ECO:0000256" key="1">
    <source>
        <dbReference type="SAM" id="Coils"/>
    </source>
</evidence>
<dbReference type="OrthoDB" id="7057390at2"/>
<name>A0A521BC05_9BACT</name>
<reference evidence="3 4" key="1">
    <citation type="submission" date="2017-05" db="EMBL/GenBank/DDBJ databases">
        <authorList>
            <person name="Varghese N."/>
            <person name="Submissions S."/>
        </authorList>
    </citation>
    <scope>NUCLEOTIDE SEQUENCE [LARGE SCALE GENOMIC DNA]</scope>
    <source>
        <strain evidence="3 4">DSM 16304</strain>
    </source>
</reference>
<organism evidence="3 4">
    <name type="scientific">Balnearium lithotrophicum</name>
    <dbReference type="NCBI Taxonomy" id="223788"/>
    <lineage>
        <taxon>Bacteria</taxon>
        <taxon>Pseudomonadati</taxon>
        <taxon>Aquificota</taxon>
        <taxon>Aquificia</taxon>
        <taxon>Desulfurobacteriales</taxon>
        <taxon>Desulfurobacteriaceae</taxon>
        <taxon>Balnearium</taxon>
    </lineage>
</organism>
<keyword evidence="4" id="KW-1185">Reference proteome</keyword>
<protein>
    <submittedName>
        <fullName evidence="3">EAL domain, c-di-GMP-specific phosphodiesterase class I (Or its enzymatically inactive variant)</fullName>
    </submittedName>
</protein>
<dbReference type="Pfam" id="PF00563">
    <property type="entry name" value="EAL"/>
    <property type="match status" value="1"/>
</dbReference>
<dbReference type="InterPro" id="IPR050706">
    <property type="entry name" value="Cyclic-di-GMP_PDE-like"/>
</dbReference>
<evidence type="ECO:0000313" key="3">
    <source>
        <dbReference type="EMBL" id="SMO44280.1"/>
    </source>
</evidence>
<dbReference type="Gene3D" id="3.20.20.450">
    <property type="entry name" value="EAL domain"/>
    <property type="match status" value="1"/>
</dbReference>
<dbReference type="Proteomes" id="UP000317315">
    <property type="component" value="Unassembled WGS sequence"/>
</dbReference>
<evidence type="ECO:0000313" key="4">
    <source>
        <dbReference type="Proteomes" id="UP000317315"/>
    </source>
</evidence>
<dbReference type="EMBL" id="FXTM01000004">
    <property type="protein sequence ID" value="SMO44280.1"/>
    <property type="molecule type" value="Genomic_DNA"/>
</dbReference>
<dbReference type="SMART" id="SM00052">
    <property type="entry name" value="EAL"/>
    <property type="match status" value="1"/>
</dbReference>
<dbReference type="PROSITE" id="PS50883">
    <property type="entry name" value="EAL"/>
    <property type="match status" value="1"/>
</dbReference>
<sequence>MLSEVVVKKIEKNIYELCKDYFSKEALQELLSGYDIEDLCRRQSKSCTELLVNYLDNEDFLKKREKEIILNGRKIFSLGVPIAVFLDLFEQINNRISNILDSEKVPKEILKKFRKLRMEFLNIISLGFLWASLEEREKLAESIPSESRRLFTEFISIFKGITENQFSKVEKKLEELEREINKLFITVLSSPGDFRCNIFSLFKLIKHYIFLFKKFYSRNNFTAYIIYEQTVDFIEKLINCYYVLTTKKAVTDLEKLIEFSLKNREENWRLIIIDPSEISFINKVYGFAVGDEIFKKLLKVVSMSFHEDEETAVFKCNEGIVCILTRKLLKKDFSDLHLKLERKIRKKLVSLDVKTHILDLFIPKDCPNVLPLEELKEIVPILIRESKKEEKRYARYNLCNLELIKKAVHFLDFQNYVVEKLKNGDVSIAVQPIVNLQNGKVEHYEVLFRMIDRQKNIIPAYEIIDVIFDLKLIHLLDIAILRKIVRNIDIFKKNNINSIFVNLSPNTLKVEGNLKEILNLLSQISKDLNLGVEITEQALLEEHEILKSLLNKINVPLSLDDFGAGYSSFSSLLKIIESLPLKFLKIDGSYVKNISNSNNSKILVQTINAMAHSLNLKTIAEFVENEEILKLLKELGVDYGQGYYLGRPELFIP</sequence>
<dbReference type="RefSeq" id="WP_142934270.1">
    <property type="nucleotide sequence ID" value="NZ_FXTM01000004.1"/>
</dbReference>
<proteinExistence type="predicted"/>
<dbReference type="CDD" id="cd01948">
    <property type="entry name" value="EAL"/>
    <property type="match status" value="1"/>
</dbReference>